<name>C4JUA6_UNCRE</name>
<dbReference type="VEuPathDB" id="FungiDB:UREG_06045"/>
<dbReference type="EMBL" id="CH476617">
    <property type="protein sequence ID" value="EEP81203.1"/>
    <property type="molecule type" value="Genomic_DNA"/>
</dbReference>
<dbReference type="InParanoid" id="C4JUA6"/>
<reference evidence="3" key="1">
    <citation type="journal article" date="2009" name="Genome Res.">
        <title>Comparative genomic analyses of the human fungal pathogens Coccidioides and their relatives.</title>
        <authorList>
            <person name="Sharpton T.J."/>
            <person name="Stajich J.E."/>
            <person name="Rounsley S.D."/>
            <person name="Gardner M.J."/>
            <person name="Wortman J.R."/>
            <person name="Jordar V.S."/>
            <person name="Maiti R."/>
            <person name="Kodira C.D."/>
            <person name="Neafsey D.E."/>
            <person name="Zeng Q."/>
            <person name="Hung C.-Y."/>
            <person name="McMahan C."/>
            <person name="Muszewska A."/>
            <person name="Grynberg M."/>
            <person name="Mandel M.A."/>
            <person name="Kellner E.M."/>
            <person name="Barker B.M."/>
            <person name="Galgiani J.N."/>
            <person name="Orbach M.J."/>
            <person name="Kirkland T.N."/>
            <person name="Cole G.T."/>
            <person name="Henn M.R."/>
            <person name="Birren B.W."/>
            <person name="Taylor J.W."/>
        </authorList>
    </citation>
    <scope>NUCLEOTIDE SEQUENCE [LARGE SCALE GENOMIC DNA]</scope>
    <source>
        <strain evidence="3">UAMH 1704</strain>
    </source>
</reference>
<sequence length="69" mass="7716">MPLGLMRSLSVPPSSKRRRVVAPIAKPTALSCEPRRARLDNGYQREQEVQGFAHPPTMKTKGSVWRTSV</sequence>
<dbReference type="RefSeq" id="XP_002585356.1">
    <property type="nucleotide sequence ID" value="XM_002585310.1"/>
</dbReference>
<dbReference type="AlphaFoldDB" id="C4JUA6"/>
<dbReference type="KEGG" id="ure:UREG_06045"/>
<dbReference type="GeneID" id="8438951"/>
<evidence type="ECO:0000256" key="1">
    <source>
        <dbReference type="SAM" id="MobiDB-lite"/>
    </source>
</evidence>
<dbReference type="HOGENOM" id="CLU_2777782_0_0_1"/>
<evidence type="ECO:0000313" key="2">
    <source>
        <dbReference type="EMBL" id="EEP81203.1"/>
    </source>
</evidence>
<accession>C4JUA6</accession>
<keyword evidence="3" id="KW-1185">Reference proteome</keyword>
<dbReference type="Proteomes" id="UP000002058">
    <property type="component" value="Unassembled WGS sequence"/>
</dbReference>
<proteinExistence type="predicted"/>
<feature type="region of interest" description="Disordered" evidence="1">
    <location>
        <begin position="46"/>
        <end position="69"/>
    </location>
</feature>
<evidence type="ECO:0000313" key="3">
    <source>
        <dbReference type="Proteomes" id="UP000002058"/>
    </source>
</evidence>
<protein>
    <submittedName>
        <fullName evidence="2">Uncharacterized protein</fullName>
    </submittedName>
</protein>
<organism evidence="2 3">
    <name type="scientific">Uncinocarpus reesii (strain UAMH 1704)</name>
    <dbReference type="NCBI Taxonomy" id="336963"/>
    <lineage>
        <taxon>Eukaryota</taxon>
        <taxon>Fungi</taxon>
        <taxon>Dikarya</taxon>
        <taxon>Ascomycota</taxon>
        <taxon>Pezizomycotina</taxon>
        <taxon>Eurotiomycetes</taxon>
        <taxon>Eurotiomycetidae</taxon>
        <taxon>Onygenales</taxon>
        <taxon>Onygenaceae</taxon>
        <taxon>Uncinocarpus</taxon>
    </lineage>
</organism>
<gene>
    <name evidence="2" type="ORF">UREG_06045</name>
</gene>